<evidence type="ECO:0000313" key="3">
    <source>
        <dbReference type="Proteomes" id="UP000275846"/>
    </source>
</evidence>
<dbReference type="WBParaSite" id="SSLN_0001169201-mRNA-1">
    <property type="protein sequence ID" value="SSLN_0001169201-mRNA-1"/>
    <property type="gene ID" value="SSLN_0001169201"/>
</dbReference>
<dbReference type="EMBL" id="UYSU01036404">
    <property type="protein sequence ID" value="VDL97646.1"/>
    <property type="molecule type" value="Genomic_DNA"/>
</dbReference>
<keyword evidence="3" id="KW-1185">Reference proteome</keyword>
<reference evidence="4" key="1">
    <citation type="submission" date="2016-06" db="UniProtKB">
        <authorList>
            <consortium name="WormBaseParasite"/>
        </authorList>
    </citation>
    <scope>IDENTIFICATION</scope>
</reference>
<organism evidence="4">
    <name type="scientific">Schistocephalus solidus</name>
    <name type="common">Tapeworm</name>
    <dbReference type="NCBI Taxonomy" id="70667"/>
    <lineage>
        <taxon>Eukaryota</taxon>
        <taxon>Metazoa</taxon>
        <taxon>Spiralia</taxon>
        <taxon>Lophotrochozoa</taxon>
        <taxon>Platyhelminthes</taxon>
        <taxon>Cestoda</taxon>
        <taxon>Eucestoda</taxon>
        <taxon>Diphyllobothriidea</taxon>
        <taxon>Diphyllobothriidae</taxon>
        <taxon>Schistocephalus</taxon>
    </lineage>
</organism>
<proteinExistence type="predicted"/>
<reference evidence="2 3" key="2">
    <citation type="submission" date="2018-11" db="EMBL/GenBank/DDBJ databases">
        <authorList>
            <consortium name="Pathogen Informatics"/>
        </authorList>
    </citation>
    <scope>NUCLEOTIDE SEQUENCE [LARGE SCALE GENOMIC DNA]</scope>
    <source>
        <strain evidence="2 3">NST_G2</strain>
    </source>
</reference>
<keyword evidence="1" id="KW-0175">Coiled coil</keyword>
<evidence type="ECO:0000313" key="2">
    <source>
        <dbReference type="EMBL" id="VDL97646.1"/>
    </source>
</evidence>
<gene>
    <name evidence="2" type="ORF">SSLN_LOCUS11261</name>
</gene>
<dbReference type="Proteomes" id="UP000275846">
    <property type="component" value="Unassembled WGS sequence"/>
</dbReference>
<dbReference type="AlphaFoldDB" id="A0A183T463"/>
<accession>A0A183T463</accession>
<protein>
    <submittedName>
        <fullName evidence="4">Tektin</fullName>
    </submittedName>
</protein>
<evidence type="ECO:0000313" key="4">
    <source>
        <dbReference type="WBParaSite" id="SSLN_0001169201-mRNA-1"/>
    </source>
</evidence>
<dbReference type="STRING" id="70667.A0A183T463"/>
<name>A0A183T463_SCHSO</name>
<sequence>MNRRVGTSRPATAAPSIRLAARGQAMHPVRLRSCSQVAQVEDYYNSARNAIYTRYSAPVWRSVNQQIMDTVAHAKNFSEYLRVSSTQKISCQNERVRSLQTQATAKLSLYNRRSQKLFYHFAEERAEELEHWSNEVNSERKLLEDAQEKLKEVADIIHWEKELKNSIRKTSIQMRLNNHTIRGLQNDIVCKQTAHAIDIRAQNLSSFSTEICRYPGVNILDNTYTSILCGGGGGGGGGAGGGANADQVQLRLVQ</sequence>
<evidence type="ECO:0000256" key="1">
    <source>
        <dbReference type="SAM" id="Coils"/>
    </source>
</evidence>
<feature type="coiled-coil region" evidence="1">
    <location>
        <begin position="129"/>
        <end position="156"/>
    </location>
</feature>